<protein>
    <recommendedName>
        <fullName evidence="2">VWFA domain-containing protein</fullName>
    </recommendedName>
</protein>
<feature type="domain" description="VWFA" evidence="2">
    <location>
        <begin position="91"/>
        <end position="259"/>
    </location>
</feature>
<dbReference type="Proteomes" id="UP000270743">
    <property type="component" value="Unassembled WGS sequence"/>
</dbReference>
<name>A0A3S4DVV2_9RHOB</name>
<dbReference type="Pfam" id="PF13519">
    <property type="entry name" value="VWA_2"/>
    <property type="match status" value="1"/>
</dbReference>
<dbReference type="AlphaFoldDB" id="A0A3S4DVV2"/>
<evidence type="ECO:0000256" key="1">
    <source>
        <dbReference type="SAM" id="Phobius"/>
    </source>
</evidence>
<keyword evidence="1" id="KW-0472">Membrane</keyword>
<keyword evidence="1" id="KW-1133">Transmembrane helix</keyword>
<dbReference type="SMART" id="SM00327">
    <property type="entry name" value="VWA"/>
    <property type="match status" value="1"/>
</dbReference>
<gene>
    <name evidence="3" type="ORF">PARHAE_01707</name>
</gene>
<organism evidence="3 4">
    <name type="scientific">Paracoccus haematequi</name>
    <dbReference type="NCBI Taxonomy" id="2491866"/>
    <lineage>
        <taxon>Bacteria</taxon>
        <taxon>Pseudomonadati</taxon>
        <taxon>Pseudomonadota</taxon>
        <taxon>Alphaproteobacteria</taxon>
        <taxon>Rhodobacterales</taxon>
        <taxon>Paracoccaceae</taxon>
        <taxon>Paracoccus</taxon>
    </lineage>
</organism>
<dbReference type="EMBL" id="UZWE01000028">
    <property type="protein sequence ID" value="VDS08523.1"/>
    <property type="molecule type" value="Genomic_DNA"/>
</dbReference>
<reference evidence="3 4" key="1">
    <citation type="submission" date="2018-12" db="EMBL/GenBank/DDBJ databases">
        <authorList>
            <person name="Criscuolo A."/>
        </authorList>
    </citation>
    <scope>NUCLEOTIDE SEQUENCE [LARGE SCALE GENOMIC DNA]</scope>
    <source>
        <strain evidence="3">ACIP1116241</strain>
    </source>
</reference>
<sequence length="299" mass="31120">MDGLILLRPWWLLALLPLAGLILLRAARAPDAGGWERVMGRDMLRAMQALGALGGRQPLWMRLLAPLALAALICGLAGPAVPRSDAPVLAQADAVVLALDLSPSVAQGPGLDQAKLAAAGLAQALSGRPVGLLLFSGEAFTAAAPTLDVGSLQTQIGVLDGDTMPAGGSRPAAAIGMAAQMLAGLPRADLVLISDGGGIDRQAVAEADRLAAQGVRLWALRLTERAAEAPAAPPEALDRLVRGGEAMDWDRMDRLAARLVRSGGSVRDPVLQALQYRDLGPWLAMLALPPLLVMLRRLE</sequence>
<dbReference type="InterPro" id="IPR002035">
    <property type="entry name" value="VWF_A"/>
</dbReference>
<dbReference type="RefSeq" id="WP_126154187.1">
    <property type="nucleotide sequence ID" value="NZ_UZWE01000028.1"/>
</dbReference>
<accession>A0A3S4DVV2</accession>
<dbReference type="Gene3D" id="3.40.50.410">
    <property type="entry name" value="von Willebrand factor, type A domain"/>
    <property type="match status" value="1"/>
</dbReference>
<dbReference type="OrthoDB" id="8456929at2"/>
<evidence type="ECO:0000313" key="4">
    <source>
        <dbReference type="Proteomes" id="UP000270743"/>
    </source>
</evidence>
<proteinExistence type="predicted"/>
<evidence type="ECO:0000313" key="3">
    <source>
        <dbReference type="EMBL" id="VDS08523.1"/>
    </source>
</evidence>
<evidence type="ECO:0000259" key="2">
    <source>
        <dbReference type="SMART" id="SM00327"/>
    </source>
</evidence>
<keyword evidence="4" id="KW-1185">Reference proteome</keyword>
<keyword evidence="1" id="KW-0812">Transmembrane</keyword>
<feature type="transmembrane region" description="Helical" evidence="1">
    <location>
        <begin position="59"/>
        <end position="81"/>
    </location>
</feature>
<dbReference type="InterPro" id="IPR036465">
    <property type="entry name" value="vWFA_dom_sf"/>
</dbReference>
<dbReference type="SUPFAM" id="SSF53300">
    <property type="entry name" value="vWA-like"/>
    <property type="match status" value="1"/>
</dbReference>